<keyword evidence="2" id="KW-1185">Reference proteome</keyword>
<protein>
    <submittedName>
        <fullName evidence="1">Uncharacterized protein</fullName>
    </submittedName>
</protein>
<sequence>MEISISNLESNTRTTLGRPLLKVKCRDIRRLVMKDLECSSSESFRTTFLEDSKEGLLSVKSS</sequence>
<dbReference type="AlphaFoldDB" id="A0AAD1XQ01"/>
<evidence type="ECO:0000313" key="1">
    <source>
        <dbReference type="EMBL" id="CAI2376689.1"/>
    </source>
</evidence>
<comment type="caution">
    <text evidence="1">The sequence shown here is derived from an EMBL/GenBank/DDBJ whole genome shotgun (WGS) entry which is preliminary data.</text>
</comment>
<dbReference type="EMBL" id="CAMPGE010018255">
    <property type="protein sequence ID" value="CAI2376689.1"/>
    <property type="molecule type" value="Genomic_DNA"/>
</dbReference>
<evidence type="ECO:0000313" key="2">
    <source>
        <dbReference type="Proteomes" id="UP001295684"/>
    </source>
</evidence>
<name>A0AAD1XQ01_EUPCR</name>
<organism evidence="1 2">
    <name type="scientific">Euplotes crassus</name>
    <dbReference type="NCBI Taxonomy" id="5936"/>
    <lineage>
        <taxon>Eukaryota</taxon>
        <taxon>Sar</taxon>
        <taxon>Alveolata</taxon>
        <taxon>Ciliophora</taxon>
        <taxon>Intramacronucleata</taxon>
        <taxon>Spirotrichea</taxon>
        <taxon>Hypotrichia</taxon>
        <taxon>Euplotida</taxon>
        <taxon>Euplotidae</taxon>
        <taxon>Moneuplotes</taxon>
    </lineage>
</organism>
<accession>A0AAD1XQ01</accession>
<dbReference type="Proteomes" id="UP001295684">
    <property type="component" value="Unassembled WGS sequence"/>
</dbReference>
<reference evidence="1" key="1">
    <citation type="submission" date="2023-07" db="EMBL/GenBank/DDBJ databases">
        <authorList>
            <consortium name="AG Swart"/>
            <person name="Singh M."/>
            <person name="Singh A."/>
            <person name="Seah K."/>
            <person name="Emmerich C."/>
        </authorList>
    </citation>
    <scope>NUCLEOTIDE SEQUENCE</scope>
    <source>
        <strain evidence="1">DP1</strain>
    </source>
</reference>
<gene>
    <name evidence="1" type="ORF">ECRASSUSDP1_LOCUS18060</name>
</gene>
<proteinExistence type="predicted"/>